<evidence type="ECO:0000256" key="1">
    <source>
        <dbReference type="ARBA" id="ARBA00004141"/>
    </source>
</evidence>
<dbReference type="InterPro" id="IPR011701">
    <property type="entry name" value="MFS"/>
</dbReference>
<proteinExistence type="predicted"/>
<dbReference type="SUPFAM" id="SSF103473">
    <property type="entry name" value="MFS general substrate transporter"/>
    <property type="match status" value="2"/>
</dbReference>
<keyword evidence="4 6" id="KW-0472">Membrane</keyword>
<dbReference type="Gene3D" id="1.20.1250.20">
    <property type="entry name" value="MFS general substrate transporter like domains"/>
    <property type="match status" value="2"/>
</dbReference>
<dbReference type="InterPro" id="IPR020846">
    <property type="entry name" value="MFS_dom"/>
</dbReference>
<feature type="transmembrane region" description="Helical" evidence="6">
    <location>
        <begin position="91"/>
        <end position="109"/>
    </location>
</feature>
<comment type="subcellular location">
    <subcellularLocation>
        <location evidence="1">Membrane</location>
        <topology evidence="1">Multi-pass membrane protein</topology>
    </subcellularLocation>
</comment>
<feature type="transmembrane region" description="Helical" evidence="6">
    <location>
        <begin position="221"/>
        <end position="247"/>
    </location>
</feature>
<reference evidence="8 9" key="1">
    <citation type="journal article" date="2013" name="PLoS Genet.">
        <title>The genome and development-dependent transcriptomes of Pyronema confluens: a window into fungal evolution.</title>
        <authorList>
            <person name="Traeger S."/>
            <person name="Altegoer F."/>
            <person name="Freitag M."/>
            <person name="Gabaldon T."/>
            <person name="Kempken F."/>
            <person name="Kumar A."/>
            <person name="Marcet-Houben M."/>
            <person name="Poggeler S."/>
            <person name="Stajich J.E."/>
            <person name="Nowrousian M."/>
        </authorList>
    </citation>
    <scope>NUCLEOTIDE SEQUENCE [LARGE SCALE GENOMIC DNA]</scope>
    <source>
        <strain evidence="9">CBS 100304</strain>
        <tissue evidence="8">Vegetative mycelium</tissue>
    </source>
</reference>
<dbReference type="PANTHER" id="PTHR23501:SF49">
    <property type="entry name" value="MAJOR FACILITATOR SUPERFAMILY (MFS) PROFILE DOMAIN-CONTAINING PROTEIN"/>
    <property type="match status" value="1"/>
</dbReference>
<feature type="domain" description="Major facilitator superfamily (MFS) profile" evidence="7">
    <location>
        <begin position="1"/>
        <end position="522"/>
    </location>
</feature>
<feature type="transmembrane region" description="Helical" evidence="6">
    <location>
        <begin position="298"/>
        <end position="323"/>
    </location>
</feature>
<evidence type="ECO:0000313" key="9">
    <source>
        <dbReference type="Proteomes" id="UP000018144"/>
    </source>
</evidence>
<dbReference type="InterPro" id="IPR036259">
    <property type="entry name" value="MFS_trans_sf"/>
</dbReference>
<feature type="transmembrane region" description="Helical" evidence="6">
    <location>
        <begin position="259"/>
        <end position="278"/>
    </location>
</feature>
<feature type="transmembrane region" description="Helical" evidence="6">
    <location>
        <begin position="498"/>
        <end position="517"/>
    </location>
</feature>
<feature type="transmembrane region" description="Helical" evidence="6">
    <location>
        <begin position="191"/>
        <end position="209"/>
    </location>
</feature>
<keyword evidence="9" id="KW-1185">Reference proteome</keyword>
<feature type="transmembrane region" description="Helical" evidence="6">
    <location>
        <begin position="424"/>
        <end position="444"/>
    </location>
</feature>
<keyword evidence="2 6" id="KW-0812">Transmembrane</keyword>
<name>U4LLG6_PYROM</name>
<feature type="transmembrane region" description="Helical" evidence="6">
    <location>
        <begin position="389"/>
        <end position="412"/>
    </location>
</feature>
<dbReference type="AlphaFoldDB" id="U4LLG6"/>
<dbReference type="eggNOG" id="KOG0254">
    <property type="taxonomic scope" value="Eukaryota"/>
</dbReference>
<evidence type="ECO:0000256" key="3">
    <source>
        <dbReference type="ARBA" id="ARBA00022989"/>
    </source>
</evidence>
<protein>
    <submittedName>
        <fullName evidence="8">Similar to Putative HC-toxin efflux carrier TOXA acc. no. Q00357</fullName>
    </submittedName>
</protein>
<dbReference type="Proteomes" id="UP000018144">
    <property type="component" value="Unassembled WGS sequence"/>
</dbReference>
<evidence type="ECO:0000259" key="7">
    <source>
        <dbReference type="PROSITE" id="PS50850"/>
    </source>
</evidence>
<dbReference type="Pfam" id="PF07690">
    <property type="entry name" value="MFS_1"/>
    <property type="match status" value="1"/>
</dbReference>
<dbReference type="OMA" id="YYNPWLF"/>
<dbReference type="GO" id="GO:0005886">
    <property type="term" value="C:plasma membrane"/>
    <property type="evidence" value="ECO:0007669"/>
    <property type="project" value="TreeGrafter"/>
</dbReference>
<evidence type="ECO:0000256" key="5">
    <source>
        <dbReference type="SAM" id="MobiDB-lite"/>
    </source>
</evidence>
<evidence type="ECO:0000256" key="6">
    <source>
        <dbReference type="SAM" id="Phobius"/>
    </source>
</evidence>
<dbReference type="PROSITE" id="PS50850">
    <property type="entry name" value="MFS"/>
    <property type="match status" value="1"/>
</dbReference>
<feature type="transmembrane region" description="Helical" evidence="6">
    <location>
        <begin position="115"/>
        <end position="140"/>
    </location>
</feature>
<gene>
    <name evidence="8" type="ORF">PCON_13061</name>
</gene>
<dbReference type="EMBL" id="HF935844">
    <property type="protein sequence ID" value="CCX32412.1"/>
    <property type="molecule type" value="Genomic_DNA"/>
</dbReference>
<evidence type="ECO:0000256" key="2">
    <source>
        <dbReference type="ARBA" id="ARBA00022692"/>
    </source>
</evidence>
<dbReference type="GO" id="GO:0022857">
    <property type="term" value="F:transmembrane transporter activity"/>
    <property type="evidence" value="ECO:0007669"/>
    <property type="project" value="InterPro"/>
</dbReference>
<evidence type="ECO:0000313" key="8">
    <source>
        <dbReference type="EMBL" id="CCX32412.1"/>
    </source>
</evidence>
<evidence type="ECO:0000256" key="4">
    <source>
        <dbReference type="ARBA" id="ARBA00023136"/>
    </source>
</evidence>
<dbReference type="OrthoDB" id="10021397at2759"/>
<dbReference type="PANTHER" id="PTHR23501">
    <property type="entry name" value="MAJOR FACILITATOR SUPERFAMILY"/>
    <property type="match status" value="1"/>
</dbReference>
<organism evidence="8 9">
    <name type="scientific">Pyronema omphalodes (strain CBS 100304)</name>
    <name type="common">Pyronema confluens</name>
    <dbReference type="NCBI Taxonomy" id="1076935"/>
    <lineage>
        <taxon>Eukaryota</taxon>
        <taxon>Fungi</taxon>
        <taxon>Dikarya</taxon>
        <taxon>Ascomycota</taxon>
        <taxon>Pezizomycotina</taxon>
        <taxon>Pezizomycetes</taxon>
        <taxon>Pezizales</taxon>
        <taxon>Pyronemataceae</taxon>
        <taxon>Pyronema</taxon>
    </lineage>
</organism>
<feature type="transmembrane region" description="Helical" evidence="6">
    <location>
        <begin position="363"/>
        <end position="383"/>
    </location>
</feature>
<dbReference type="CDD" id="cd17502">
    <property type="entry name" value="MFS_Azr1_MDR_like"/>
    <property type="match status" value="1"/>
</dbReference>
<sequence length="542" mass="58534">MEDEPVSDRQPPPPKEASNDEVKASNPPSLSSPEKDNYFEGIKLWAIPTITSQFKSTTDISWYGSAYFLTTCSLQPLSGKIYSVFPKRNTFFLYLALFEIGSLVCATAPNSRALIAGRAIAGAGSAGLFSGAITIMAVTIEMRKRATCLSVITSMYGIATVAGPLIGGSLTEKVGWRWCEHSLRGLAQSSFYINLPIGAVTAFVICLVFKPPKQSASTKTLLQNILSLDLPGCAMFVSACIMLLLALQWGGNTYPWKSATILGLLLGFVPLMVSFVLWERRKGTAAMIPSHILLQRTVITACPSMFLQMGGSLLIVYYLPIWLQVVHGATPSQSGVMVLPTVLSQISFSLLSSLLLQKVGYYNVWILLGLPITAIGNALMGTFTTRSTAVQWICYQIVSGAGRGMVMQMPILAVQNALNSEEEAIGTGLVIFSQFFGATVLVSLGQTTFVNLLYKFVYQYAPDVDPQMLIKAGLKVHGLIPTAQLANVLFAYNKAVTGTFYVAVGTSVFAIIPALGIEWKRVPSKKKLSQEEAGTDLQVVPA</sequence>
<feature type="transmembrane region" description="Helical" evidence="6">
    <location>
        <begin position="147"/>
        <end position="171"/>
    </location>
</feature>
<feature type="transmembrane region" description="Helical" evidence="6">
    <location>
        <begin position="335"/>
        <end position="356"/>
    </location>
</feature>
<keyword evidence="3 6" id="KW-1133">Transmembrane helix</keyword>
<accession>U4LLG6</accession>
<feature type="region of interest" description="Disordered" evidence="5">
    <location>
        <begin position="1"/>
        <end position="34"/>
    </location>
</feature>